<evidence type="ECO:0008006" key="4">
    <source>
        <dbReference type="Google" id="ProtNLM"/>
    </source>
</evidence>
<sequence>MNALAGNPGRRKRAAAPATEAPPAVASTEPVSEFAPPASLTKGEREVWLEELPRFLSTGLGRPSDLTTFRAYCEARALYLRCKKVIDRKGITYSTETGYVRTRPEVGVMNAQARLMAKYSDQLTQNTKARISTAAQLGAARQYQLPLPDAASPAAHSSDATKPQANHDDPVGWLQ</sequence>
<feature type="region of interest" description="Disordered" evidence="1">
    <location>
        <begin position="149"/>
        <end position="175"/>
    </location>
</feature>
<keyword evidence="3" id="KW-1185">Reference proteome</keyword>
<proteinExistence type="predicted"/>
<organism evidence="2 3">
    <name type="scientific">Azospirillum thiophilum</name>
    <dbReference type="NCBI Taxonomy" id="528244"/>
    <lineage>
        <taxon>Bacteria</taxon>
        <taxon>Pseudomonadati</taxon>
        <taxon>Pseudomonadota</taxon>
        <taxon>Alphaproteobacteria</taxon>
        <taxon>Rhodospirillales</taxon>
        <taxon>Azospirillaceae</taxon>
        <taxon>Azospirillum</taxon>
    </lineage>
</organism>
<dbReference type="RefSeq" id="WP_052710356.1">
    <property type="nucleotide sequence ID" value="NZ_LAEL01000005.1"/>
</dbReference>
<feature type="compositionally biased region" description="Low complexity" evidence="1">
    <location>
        <begin position="149"/>
        <end position="160"/>
    </location>
</feature>
<protein>
    <recommendedName>
        <fullName evidence="4">Terminase</fullName>
    </recommendedName>
</protein>
<dbReference type="KEGG" id="ati:AL072_29915"/>
<dbReference type="EMBL" id="CP012406">
    <property type="protein sequence ID" value="ALG75157.1"/>
    <property type="molecule type" value="Genomic_DNA"/>
</dbReference>
<dbReference type="Pfam" id="PF05119">
    <property type="entry name" value="Terminase_4"/>
    <property type="match status" value="1"/>
</dbReference>
<feature type="compositionally biased region" description="Low complexity" evidence="1">
    <location>
        <begin position="15"/>
        <end position="32"/>
    </location>
</feature>
<dbReference type="Proteomes" id="UP000069935">
    <property type="component" value="Chromosome 6"/>
</dbReference>
<reference evidence="3" key="1">
    <citation type="submission" date="2015-08" db="EMBL/GenBank/DDBJ databases">
        <title>Complete Genome Sequence of Azospirillum thiophilum BV-S.</title>
        <authorList>
            <person name="Fomenkov A."/>
            <person name="Vincze T."/>
            <person name="Grabovich M."/>
            <person name="Dubinina G."/>
            <person name="Orlova M."/>
            <person name="Belousova E."/>
            <person name="Roberts R.J."/>
        </authorList>
    </citation>
    <scope>NUCLEOTIDE SEQUENCE [LARGE SCALE GENOMIC DNA]</scope>
    <source>
        <strain evidence="3">BV-S</strain>
    </source>
</reference>
<feature type="compositionally biased region" description="Basic and acidic residues" evidence="1">
    <location>
        <begin position="165"/>
        <end position="175"/>
    </location>
</feature>
<name>A0AAC9EYL8_9PROT</name>
<evidence type="ECO:0000313" key="2">
    <source>
        <dbReference type="EMBL" id="ALG75157.1"/>
    </source>
</evidence>
<feature type="region of interest" description="Disordered" evidence="1">
    <location>
        <begin position="1"/>
        <end position="38"/>
    </location>
</feature>
<gene>
    <name evidence="2" type="ORF">AL072_29915</name>
</gene>
<evidence type="ECO:0000313" key="3">
    <source>
        <dbReference type="Proteomes" id="UP000069935"/>
    </source>
</evidence>
<accession>A0AAC9EYL8</accession>
<dbReference type="AlphaFoldDB" id="A0AAC9EYL8"/>
<evidence type="ECO:0000256" key="1">
    <source>
        <dbReference type="SAM" id="MobiDB-lite"/>
    </source>
</evidence>
<dbReference type="InterPro" id="IPR006448">
    <property type="entry name" value="Phage_term_ssu_P27"/>
</dbReference>
<reference evidence="2 3" key="2">
    <citation type="journal article" date="2016" name="Genome Announc.">
        <title>Complete Genome Sequence of a Strain of Azospirillum thiophilum Isolated from a Sulfide Spring.</title>
        <authorList>
            <person name="Fomenkov A."/>
            <person name="Vincze T."/>
            <person name="Grabovich M."/>
            <person name="Anton B.P."/>
            <person name="Dubinina G."/>
            <person name="Orlova M."/>
            <person name="Belousova E."/>
            <person name="Roberts R.J."/>
        </authorList>
    </citation>
    <scope>NUCLEOTIDE SEQUENCE [LARGE SCALE GENOMIC DNA]</scope>
    <source>
        <strain evidence="2 3">BV-S</strain>
    </source>
</reference>